<proteinExistence type="predicted"/>
<feature type="compositionally biased region" description="Basic and acidic residues" evidence="1">
    <location>
        <begin position="1049"/>
        <end position="1059"/>
    </location>
</feature>
<evidence type="ECO:0000313" key="4">
    <source>
        <dbReference type="EMBL" id="WKN38671.1"/>
    </source>
</evidence>
<dbReference type="Pfam" id="PF14028">
    <property type="entry name" value="Lant_dehydr_C"/>
    <property type="match status" value="1"/>
</dbReference>
<feature type="domain" description="Thiopeptide-type bacteriocin biosynthesis" evidence="3">
    <location>
        <begin position="767"/>
        <end position="1038"/>
    </location>
</feature>
<dbReference type="AlphaFoldDB" id="A0AA49GTS0"/>
<evidence type="ECO:0000256" key="1">
    <source>
        <dbReference type="SAM" id="MobiDB-lite"/>
    </source>
</evidence>
<feature type="domain" description="Lantibiotic dehydratase N-terminal" evidence="2">
    <location>
        <begin position="37"/>
        <end position="695"/>
    </location>
</feature>
<dbReference type="InterPro" id="IPR006827">
    <property type="entry name" value="Lant_deHydtase_N"/>
</dbReference>
<organism evidence="4">
    <name type="scientific">Roseihalotalea indica</name>
    <dbReference type="NCBI Taxonomy" id="2867963"/>
    <lineage>
        <taxon>Bacteria</taxon>
        <taxon>Pseudomonadati</taxon>
        <taxon>Bacteroidota</taxon>
        <taxon>Cytophagia</taxon>
        <taxon>Cytophagales</taxon>
        <taxon>Catalimonadaceae</taxon>
        <taxon>Roseihalotalea</taxon>
    </lineage>
</organism>
<dbReference type="EMBL" id="CP120682">
    <property type="protein sequence ID" value="WKN38671.1"/>
    <property type="molecule type" value="Genomic_DNA"/>
</dbReference>
<evidence type="ECO:0000259" key="2">
    <source>
        <dbReference type="Pfam" id="PF04738"/>
    </source>
</evidence>
<name>A0AA49GTS0_9BACT</name>
<accession>A0AA49GTS0</accession>
<reference evidence="4" key="2">
    <citation type="journal article" date="2024" name="Antonie Van Leeuwenhoek">
        <title>Roseihalotalea indica gen. nov., sp. nov., a halophilic Bacteroidetes from mesopelagic Southwest Indian Ocean with higher carbohydrate metabolic potential.</title>
        <authorList>
            <person name="Chen B."/>
            <person name="Zhang M."/>
            <person name="Lin D."/>
            <person name="Ye J."/>
            <person name="Tang K."/>
        </authorList>
    </citation>
    <scope>NUCLEOTIDE SEQUENCE</scope>
    <source>
        <strain evidence="4">TK19036</strain>
    </source>
</reference>
<dbReference type="NCBIfam" id="TIGR03891">
    <property type="entry name" value="thiopep_ocin"/>
    <property type="match status" value="1"/>
</dbReference>
<evidence type="ECO:0000259" key="3">
    <source>
        <dbReference type="Pfam" id="PF14028"/>
    </source>
</evidence>
<protein>
    <submittedName>
        <fullName evidence="4">Lantibiotic dehydratase</fullName>
    </submittedName>
</protein>
<sequence length="1065" mass="122618">MSKSSFATTSFQPYCVVRATTMPVPTSNLFQDGAWLQNPLLQEGLYIASHSLFRQYLHRLDQSLGMKEYHAILRYYLRMCTRSTPFGNFAGCGVTTWSDTVQIPLQQSKLHVRLDHGVVQQLAEQILKIPAVQQQVRYFPNNSAYRIQDEIRYVEYTFTNGERNYQLSSAKASSALLRVIHICHHGASLSDIGQVLMSDFGIGREEAQAYLQEVIKNQVLVSELEPAITGQAYLPRLLEILSDRLQSSTPDTDVVLSFLKKLTSCLEKINQRVCSLQEEGPSITALLYPFLPDVTEHRLFQVDTIFAGISNKRVSKRNSFPLNNKQSTSTGPGNSLRQLSEVLNVLTKLTSASPQPQLHRFSQEFYDQYGDREVPLSEALDTETGIDYLQQTPSTFSPLIDDLTSPRQPQEETISWHEHQTWKWALLQTALLQQQYSVEITDALVEQFSTSQNDLPPSMSVMFRKVEGDRLYLDQVGGVSAANLLNRFAYADPALHHIVQDICEKEQQNNPEVAIAEIVHLPESRTANILFHPVSRRYEIPYLAKASVAPESQLLISDLQISIQGGQIILRSQKLGKRIIPRLSTAHNYPLSGLPVYRFLCDLQTQGLRTHLNFHWGELANRFKFLPRVCYKYIILRPATWQLSTAEVVGLKAAKDQLSFQKAFESFQRQWRLPQCWVLADGDNELFVNSNQPATVLAWWDLIKNREQWTLKEYFQPMEGTVINEHGETHAHQLVATWIKSQPTYFDVTPPIRRHSIQRTFLPGSDWLYFQIYCSASTSDRILEEAIQPLVERLSKQQHIGQWFFIRYNDPGYHLRLRFHVLNTMSISEVMQQVQTTLSSYQESGMISAVKLDTYERELERYGGSAITEAEALFHYDSEAMLRFLSQTEGNERENLRWLWGLSSIDALLKDFQQGPQQKLALIQSLEDAFAQEFGIDKSLKRQIDKQYRTHCSLIGKMLTLTTLNQDAWSPLVEILQWRTARNKPVVNRLFDLQQSGKLSVPIPELLKSYIHMLVNRLIPDQQRFHELVLYDYLSRYYRSKISRKQRSHRQDALHDSHRMSIPHK</sequence>
<reference evidence="4" key="1">
    <citation type="journal article" date="2023" name="Comput. Struct. Biotechnol. J.">
        <title>Discovery of a novel marine Bacteroidetes with a rich repertoire of carbohydrate-active enzymes.</title>
        <authorList>
            <person name="Chen B."/>
            <person name="Liu G."/>
            <person name="Chen Q."/>
            <person name="Wang H."/>
            <person name="Liu L."/>
            <person name="Tang K."/>
        </authorList>
    </citation>
    <scope>NUCLEOTIDE SEQUENCE</scope>
    <source>
        <strain evidence="4">TK19036</strain>
    </source>
</reference>
<dbReference type="InterPro" id="IPR023809">
    <property type="entry name" value="Thiopep_bacteriocin_synth_dom"/>
</dbReference>
<feature type="region of interest" description="Disordered" evidence="1">
    <location>
        <begin position="1046"/>
        <end position="1065"/>
    </location>
</feature>
<gene>
    <name evidence="4" type="ORF">K4G66_08145</name>
</gene>
<dbReference type="Pfam" id="PF04738">
    <property type="entry name" value="Lant_dehydr_N"/>
    <property type="match status" value="1"/>
</dbReference>